<dbReference type="Proteomes" id="UP000789860">
    <property type="component" value="Unassembled WGS sequence"/>
</dbReference>
<evidence type="ECO:0000313" key="2">
    <source>
        <dbReference type="Proteomes" id="UP000789860"/>
    </source>
</evidence>
<accession>A0ACA9KWI8</accession>
<reference evidence="1" key="1">
    <citation type="submission" date="2021-06" db="EMBL/GenBank/DDBJ databases">
        <authorList>
            <person name="Kallberg Y."/>
            <person name="Tangrot J."/>
            <person name="Rosling A."/>
        </authorList>
    </citation>
    <scope>NUCLEOTIDE SEQUENCE</scope>
    <source>
        <strain evidence="1">AU212A</strain>
    </source>
</reference>
<protein>
    <submittedName>
        <fullName evidence="1">7736_t:CDS:1</fullName>
    </submittedName>
</protein>
<organism evidence="1 2">
    <name type="scientific">Scutellospora calospora</name>
    <dbReference type="NCBI Taxonomy" id="85575"/>
    <lineage>
        <taxon>Eukaryota</taxon>
        <taxon>Fungi</taxon>
        <taxon>Fungi incertae sedis</taxon>
        <taxon>Mucoromycota</taxon>
        <taxon>Glomeromycotina</taxon>
        <taxon>Glomeromycetes</taxon>
        <taxon>Diversisporales</taxon>
        <taxon>Gigasporaceae</taxon>
        <taxon>Scutellospora</taxon>
    </lineage>
</organism>
<dbReference type="EMBL" id="CAJVPM010002826">
    <property type="protein sequence ID" value="CAG8493267.1"/>
    <property type="molecule type" value="Genomic_DNA"/>
</dbReference>
<feature type="non-terminal residue" evidence="1">
    <location>
        <position position="1"/>
    </location>
</feature>
<gene>
    <name evidence="1" type="ORF">SCALOS_LOCUS2918</name>
</gene>
<sequence length="248" mass="30109">QQEMAPVVIAVSILFGIFLVATFKGKRGSNNSCDFIMRIISCDLIRYIDETNSKLPTKNHPKKIIDALRLMSKLFKEIFELLFLDEYFLYFEIKEYKKQDLESKSKDFTDYHKYMEWRKYKLSFFWEKMIINSFCKLGVHDKINDFFIEITLASMMYEGHDIDQICNFHLYEYDKDEYQKAKKRCYCVDFYKNDAVFVQSKRKKKYHWIYKNRKCRFNVYEGGFCCFCGQENHDEYECLDLKRLLNDK</sequence>
<evidence type="ECO:0000313" key="1">
    <source>
        <dbReference type="EMBL" id="CAG8493267.1"/>
    </source>
</evidence>
<comment type="caution">
    <text evidence="1">The sequence shown here is derived from an EMBL/GenBank/DDBJ whole genome shotgun (WGS) entry which is preliminary data.</text>
</comment>
<name>A0ACA9KWI8_9GLOM</name>
<proteinExistence type="predicted"/>
<keyword evidence="2" id="KW-1185">Reference proteome</keyword>